<keyword evidence="4" id="KW-1185">Reference proteome</keyword>
<sequence>MIMLLVSTSFTALPPSSLSQSQINEQNSHKGRGSQGFQAESASSGGEEDYAFIDPTPIFYPGHGAPIPHAQISN</sequence>
<feature type="region of interest" description="Disordered" evidence="1">
    <location>
        <begin position="13"/>
        <end position="57"/>
    </location>
</feature>
<dbReference type="EMBL" id="JABWDY010016432">
    <property type="protein sequence ID" value="KAF5196108.1"/>
    <property type="molecule type" value="Genomic_DNA"/>
</dbReference>
<evidence type="ECO:0008006" key="5">
    <source>
        <dbReference type="Google" id="ProtNLM"/>
    </source>
</evidence>
<feature type="chain" id="PRO_5029626513" description="Transmembrane protein" evidence="2">
    <location>
        <begin position="20"/>
        <end position="74"/>
    </location>
</feature>
<reference evidence="3 4" key="1">
    <citation type="submission" date="2020-06" db="EMBL/GenBank/DDBJ databases">
        <title>Transcriptomic and genomic resources for Thalictrum thalictroides and T. hernandezii: Facilitating candidate gene discovery in an emerging model plant lineage.</title>
        <authorList>
            <person name="Arias T."/>
            <person name="Riano-Pachon D.M."/>
            <person name="Di Stilio V.S."/>
        </authorList>
    </citation>
    <scope>NUCLEOTIDE SEQUENCE [LARGE SCALE GENOMIC DNA]</scope>
    <source>
        <strain evidence="4">cv. WT478/WT964</strain>
        <tissue evidence="3">Leaves</tissue>
    </source>
</reference>
<name>A0A7J6WGR7_THATH</name>
<proteinExistence type="predicted"/>
<gene>
    <name evidence="3" type="ORF">FRX31_014309</name>
</gene>
<protein>
    <recommendedName>
        <fullName evidence="5">Transmembrane protein</fullName>
    </recommendedName>
</protein>
<feature type="signal peptide" evidence="2">
    <location>
        <begin position="1"/>
        <end position="19"/>
    </location>
</feature>
<accession>A0A7J6WGR7</accession>
<dbReference type="AlphaFoldDB" id="A0A7J6WGR7"/>
<feature type="compositionally biased region" description="Polar residues" evidence="1">
    <location>
        <begin position="13"/>
        <end position="26"/>
    </location>
</feature>
<evidence type="ECO:0000256" key="1">
    <source>
        <dbReference type="SAM" id="MobiDB-lite"/>
    </source>
</evidence>
<feature type="compositionally biased region" description="Polar residues" evidence="1">
    <location>
        <begin position="35"/>
        <end position="44"/>
    </location>
</feature>
<evidence type="ECO:0000313" key="3">
    <source>
        <dbReference type="EMBL" id="KAF5196108.1"/>
    </source>
</evidence>
<evidence type="ECO:0000313" key="4">
    <source>
        <dbReference type="Proteomes" id="UP000554482"/>
    </source>
</evidence>
<evidence type="ECO:0000256" key="2">
    <source>
        <dbReference type="SAM" id="SignalP"/>
    </source>
</evidence>
<dbReference type="Proteomes" id="UP000554482">
    <property type="component" value="Unassembled WGS sequence"/>
</dbReference>
<comment type="caution">
    <text evidence="3">The sequence shown here is derived from an EMBL/GenBank/DDBJ whole genome shotgun (WGS) entry which is preliminary data.</text>
</comment>
<keyword evidence="2" id="KW-0732">Signal</keyword>
<organism evidence="3 4">
    <name type="scientific">Thalictrum thalictroides</name>
    <name type="common">Rue-anemone</name>
    <name type="synonym">Anemone thalictroides</name>
    <dbReference type="NCBI Taxonomy" id="46969"/>
    <lineage>
        <taxon>Eukaryota</taxon>
        <taxon>Viridiplantae</taxon>
        <taxon>Streptophyta</taxon>
        <taxon>Embryophyta</taxon>
        <taxon>Tracheophyta</taxon>
        <taxon>Spermatophyta</taxon>
        <taxon>Magnoliopsida</taxon>
        <taxon>Ranunculales</taxon>
        <taxon>Ranunculaceae</taxon>
        <taxon>Thalictroideae</taxon>
        <taxon>Thalictrum</taxon>
    </lineage>
</organism>